<evidence type="ECO:0000313" key="2">
    <source>
        <dbReference type="Proteomes" id="UP000222542"/>
    </source>
</evidence>
<dbReference type="EMBL" id="AYRZ02000001">
    <property type="protein sequence ID" value="PHT93969.1"/>
    <property type="molecule type" value="Genomic_DNA"/>
</dbReference>
<reference evidence="1 2" key="1">
    <citation type="journal article" date="2014" name="Nat. Genet.">
        <title>Genome sequence of the hot pepper provides insights into the evolution of pungency in Capsicum species.</title>
        <authorList>
            <person name="Kim S."/>
            <person name="Park M."/>
            <person name="Yeom S.I."/>
            <person name="Kim Y.M."/>
            <person name="Lee J.M."/>
            <person name="Lee H.A."/>
            <person name="Seo E."/>
            <person name="Choi J."/>
            <person name="Cheong K."/>
            <person name="Kim K.T."/>
            <person name="Jung K."/>
            <person name="Lee G.W."/>
            <person name="Oh S.K."/>
            <person name="Bae C."/>
            <person name="Kim S.B."/>
            <person name="Lee H.Y."/>
            <person name="Kim S.Y."/>
            <person name="Kim M.S."/>
            <person name="Kang B.C."/>
            <person name="Jo Y.D."/>
            <person name="Yang H.B."/>
            <person name="Jeong H.J."/>
            <person name="Kang W.H."/>
            <person name="Kwon J.K."/>
            <person name="Shin C."/>
            <person name="Lim J.Y."/>
            <person name="Park J.H."/>
            <person name="Huh J.H."/>
            <person name="Kim J.S."/>
            <person name="Kim B.D."/>
            <person name="Cohen O."/>
            <person name="Paran I."/>
            <person name="Suh M.C."/>
            <person name="Lee S.B."/>
            <person name="Kim Y.K."/>
            <person name="Shin Y."/>
            <person name="Noh S.J."/>
            <person name="Park J."/>
            <person name="Seo Y.S."/>
            <person name="Kwon S.Y."/>
            <person name="Kim H.A."/>
            <person name="Park J.M."/>
            <person name="Kim H.J."/>
            <person name="Choi S.B."/>
            <person name="Bosland P.W."/>
            <person name="Reeves G."/>
            <person name="Jo S.H."/>
            <person name="Lee B.W."/>
            <person name="Cho H.T."/>
            <person name="Choi H.S."/>
            <person name="Lee M.S."/>
            <person name="Yu Y."/>
            <person name="Do Choi Y."/>
            <person name="Park B.S."/>
            <person name="van Deynze A."/>
            <person name="Ashrafi H."/>
            <person name="Hill T."/>
            <person name="Kim W.T."/>
            <person name="Pai H.S."/>
            <person name="Ahn H.K."/>
            <person name="Yeam I."/>
            <person name="Giovannoni J.J."/>
            <person name="Rose J.K."/>
            <person name="Sorensen I."/>
            <person name="Lee S.J."/>
            <person name="Kim R.W."/>
            <person name="Choi I.Y."/>
            <person name="Choi B.S."/>
            <person name="Lim J.S."/>
            <person name="Lee Y.H."/>
            <person name="Choi D."/>
        </authorList>
    </citation>
    <scope>NUCLEOTIDE SEQUENCE [LARGE SCALE GENOMIC DNA]</scope>
    <source>
        <strain evidence="2">cv. CM334</strain>
    </source>
</reference>
<organism evidence="1 2">
    <name type="scientific">Capsicum annuum</name>
    <name type="common">Capsicum pepper</name>
    <dbReference type="NCBI Taxonomy" id="4072"/>
    <lineage>
        <taxon>Eukaryota</taxon>
        <taxon>Viridiplantae</taxon>
        <taxon>Streptophyta</taxon>
        <taxon>Embryophyta</taxon>
        <taxon>Tracheophyta</taxon>
        <taxon>Spermatophyta</taxon>
        <taxon>Magnoliopsida</taxon>
        <taxon>eudicotyledons</taxon>
        <taxon>Gunneridae</taxon>
        <taxon>Pentapetalae</taxon>
        <taxon>asterids</taxon>
        <taxon>lamiids</taxon>
        <taxon>Solanales</taxon>
        <taxon>Solanaceae</taxon>
        <taxon>Solanoideae</taxon>
        <taxon>Capsiceae</taxon>
        <taxon>Capsicum</taxon>
    </lineage>
</organism>
<dbReference type="Gramene" id="PHT93969">
    <property type="protein sequence ID" value="PHT93969"/>
    <property type="gene ID" value="T459_01851"/>
</dbReference>
<sequence>MSVFNRKKVVLDAQKNYVSSLWTVIQGKLSKYNVDCSSSLEDEVQVIIKEMDCKDVDISPLRKLLYNFFDLATSYDQARSMICDMNEEA</sequence>
<comment type="caution">
    <text evidence="1">The sequence shown here is derived from an EMBL/GenBank/DDBJ whole genome shotgun (WGS) entry which is preliminary data.</text>
</comment>
<dbReference type="AlphaFoldDB" id="A0A2G3AIA3"/>
<reference evidence="1 2" key="2">
    <citation type="journal article" date="2017" name="Genome Biol.">
        <title>New reference genome sequences of hot pepper reveal the massive evolution of plant disease-resistance genes by retroduplication.</title>
        <authorList>
            <person name="Kim S."/>
            <person name="Park J."/>
            <person name="Yeom S.I."/>
            <person name="Kim Y.M."/>
            <person name="Seo E."/>
            <person name="Kim K.T."/>
            <person name="Kim M.S."/>
            <person name="Lee J.M."/>
            <person name="Cheong K."/>
            <person name="Shin H.S."/>
            <person name="Kim S.B."/>
            <person name="Han K."/>
            <person name="Lee J."/>
            <person name="Park M."/>
            <person name="Lee H.A."/>
            <person name="Lee H.Y."/>
            <person name="Lee Y."/>
            <person name="Oh S."/>
            <person name="Lee J.H."/>
            <person name="Choi E."/>
            <person name="Choi E."/>
            <person name="Lee S.E."/>
            <person name="Jeon J."/>
            <person name="Kim H."/>
            <person name="Choi G."/>
            <person name="Song H."/>
            <person name="Lee J."/>
            <person name="Lee S.C."/>
            <person name="Kwon J.K."/>
            <person name="Lee H.Y."/>
            <person name="Koo N."/>
            <person name="Hong Y."/>
            <person name="Kim R.W."/>
            <person name="Kang W.H."/>
            <person name="Huh J.H."/>
            <person name="Kang B.C."/>
            <person name="Yang T.J."/>
            <person name="Lee Y.H."/>
            <person name="Bennetzen J.L."/>
            <person name="Choi D."/>
        </authorList>
    </citation>
    <scope>NUCLEOTIDE SEQUENCE [LARGE SCALE GENOMIC DNA]</scope>
    <source>
        <strain evidence="2">cv. CM334</strain>
    </source>
</reference>
<evidence type="ECO:0000313" key="1">
    <source>
        <dbReference type="EMBL" id="PHT93969.1"/>
    </source>
</evidence>
<protein>
    <submittedName>
        <fullName evidence="1">Uncharacterized protein</fullName>
    </submittedName>
</protein>
<gene>
    <name evidence="1" type="ORF">T459_01851</name>
</gene>
<dbReference type="Proteomes" id="UP000222542">
    <property type="component" value="Unassembled WGS sequence"/>
</dbReference>
<dbReference type="OMA" id="DFISAIW"/>
<name>A0A2G3AIA3_CAPAN</name>
<keyword evidence="2" id="KW-1185">Reference proteome</keyword>
<accession>A0A2G3AIA3</accession>
<proteinExistence type="predicted"/>